<name>A0A7D9D571_9GAMM</name>
<reference evidence="4" key="1">
    <citation type="submission" date="2019-07" db="EMBL/GenBank/DDBJ databases">
        <authorList>
            <person name="Weber M."/>
            <person name="Kostadinov I."/>
            <person name="Kostadinov D I."/>
        </authorList>
    </citation>
    <scope>NUCLEOTIDE SEQUENCE</scope>
    <source>
        <strain evidence="4">Gfbio:sag-sample-m06:053724c1-46a9-4a36-b237-ea2bf867836b</strain>
    </source>
</reference>
<dbReference type="InterPro" id="IPR001466">
    <property type="entry name" value="Beta-lactam-related"/>
</dbReference>
<organism evidence="4">
    <name type="scientific">uncultured Woeseiaceae bacterium</name>
    <dbReference type="NCBI Taxonomy" id="1983305"/>
    <lineage>
        <taxon>Bacteria</taxon>
        <taxon>Pseudomonadati</taxon>
        <taxon>Pseudomonadota</taxon>
        <taxon>Gammaproteobacteria</taxon>
        <taxon>Woeseiales</taxon>
        <taxon>Woeseiaceae</taxon>
        <taxon>environmental samples</taxon>
    </lineage>
</organism>
<dbReference type="AlphaFoldDB" id="A0A7D9D571"/>
<feature type="chain" id="PRO_5028078620" evidence="2">
    <location>
        <begin position="25"/>
        <end position="492"/>
    </location>
</feature>
<gene>
    <name evidence="4" type="ORF">JTBM06_V1_560001</name>
</gene>
<feature type="signal peptide" evidence="2">
    <location>
        <begin position="1"/>
        <end position="24"/>
    </location>
</feature>
<dbReference type="SUPFAM" id="SSF56601">
    <property type="entry name" value="beta-lactamase/transpeptidase-like"/>
    <property type="match status" value="1"/>
</dbReference>
<dbReference type="Gene3D" id="3.40.710.10">
    <property type="entry name" value="DD-peptidase/beta-lactamase superfamily"/>
    <property type="match status" value="1"/>
</dbReference>
<comment type="similarity">
    <text evidence="1">Belongs to the beta-lactamase family.</text>
</comment>
<accession>A0A7D9D571</accession>
<sequence length="492" mass="54973">MSSSHIVLFIACCTIAVNSNLVFADEEIQEPTSEEILAHPEVKGALGAIDAWVEGVRTYERIPGVSIGIVHDQDLIWNNGYGYSNLDTKRPADADTLYSICSISKLFTSIGIMQLRDANKLTLRDSVGEHLDWFTITQVHGDSGPITIESLLTHSSGLPRESDFPYWNGPDFPFPTRQKMIERLETQKTLYPAQRYFQYSNLALSLAGEIVQERSGQEYQEYIKANILDPLGLTNTRTYYPEDMRGNELAVGYTGIRRSGTREPVEPFFTRGVTAAAGFTSSVNDLAKFASWQFRLLEEGGDGVLNANTLREMHRVHWVDPDWETTWGIGFAIRRVENMTVIGHGGGCPGYITNFSMITKDKIASVVLTNAGDGPAGNVARNVLKTFSAAMKKAKTPSEDDVPNFSMYEGNYEAPPWGGEVAIRQWGDQLVVIDLPSDDLDEAMTKLKHDSGHTFVRLTDNDEPREPWVFELADDGKAERIFRHSIYLNRID</sequence>
<proteinExistence type="inferred from homology"/>
<dbReference type="Pfam" id="PF00144">
    <property type="entry name" value="Beta-lactamase"/>
    <property type="match status" value="1"/>
</dbReference>
<keyword evidence="2" id="KW-0732">Signal</keyword>
<feature type="domain" description="Beta-lactamase-related" evidence="3">
    <location>
        <begin position="50"/>
        <end position="381"/>
    </location>
</feature>
<evidence type="ECO:0000256" key="2">
    <source>
        <dbReference type="SAM" id="SignalP"/>
    </source>
</evidence>
<protein>
    <submittedName>
        <fullName evidence="4">Penicillin-binding protein, beta-lactamase class C</fullName>
    </submittedName>
</protein>
<dbReference type="InterPro" id="IPR012338">
    <property type="entry name" value="Beta-lactam/transpept-like"/>
</dbReference>
<dbReference type="InterPro" id="IPR051478">
    <property type="entry name" value="Beta-lactamase-like_AB/R"/>
</dbReference>
<evidence type="ECO:0000256" key="1">
    <source>
        <dbReference type="ARBA" id="ARBA00038473"/>
    </source>
</evidence>
<dbReference type="PANTHER" id="PTHR22935">
    <property type="entry name" value="PENICILLIN-BINDING PROTEIN"/>
    <property type="match status" value="1"/>
</dbReference>
<evidence type="ECO:0000313" key="4">
    <source>
        <dbReference type="EMBL" id="VUX56298.1"/>
    </source>
</evidence>
<dbReference type="EMBL" id="LR633967">
    <property type="protein sequence ID" value="VUX56298.1"/>
    <property type="molecule type" value="Genomic_DNA"/>
</dbReference>
<evidence type="ECO:0000259" key="3">
    <source>
        <dbReference type="Pfam" id="PF00144"/>
    </source>
</evidence>
<dbReference type="PANTHER" id="PTHR22935:SF95">
    <property type="entry name" value="BETA-LACTAMASE-LIKE 1-RELATED"/>
    <property type="match status" value="1"/>
</dbReference>